<evidence type="ECO:0000256" key="2">
    <source>
        <dbReference type="ARBA" id="ARBA00022448"/>
    </source>
</evidence>
<dbReference type="Gene3D" id="2.40.170.20">
    <property type="entry name" value="TonB-dependent receptor, beta-barrel domain"/>
    <property type="match status" value="1"/>
</dbReference>
<keyword evidence="3 7" id="KW-1134">Transmembrane beta strand</keyword>
<evidence type="ECO:0000256" key="5">
    <source>
        <dbReference type="ARBA" id="ARBA00023136"/>
    </source>
</evidence>
<reference evidence="10 11" key="1">
    <citation type="submission" date="2020-03" db="EMBL/GenBank/DDBJ databases">
        <title>Metabolic flexibility allows generalist bacteria to become dominant in a frequently disturbed ecosystem.</title>
        <authorList>
            <person name="Chen Y.-J."/>
            <person name="Leung P.M."/>
            <person name="Bay S.K."/>
            <person name="Hugenholtz P."/>
            <person name="Kessler A.J."/>
            <person name="Shelley G."/>
            <person name="Waite D.W."/>
            <person name="Cook P.L."/>
            <person name="Greening C."/>
        </authorList>
    </citation>
    <scope>NUCLEOTIDE SEQUENCE [LARGE SCALE GENOMIC DNA]</scope>
    <source>
        <strain evidence="10">SS_bin_28</strain>
    </source>
</reference>
<organism evidence="10 11">
    <name type="scientific">Eiseniibacteriota bacterium</name>
    <dbReference type="NCBI Taxonomy" id="2212470"/>
    <lineage>
        <taxon>Bacteria</taxon>
        <taxon>Candidatus Eiseniibacteriota</taxon>
    </lineage>
</organism>
<dbReference type="Pfam" id="PF07715">
    <property type="entry name" value="Plug"/>
    <property type="match status" value="1"/>
</dbReference>
<keyword evidence="6 7" id="KW-0998">Cell outer membrane</keyword>
<comment type="similarity">
    <text evidence="7">Belongs to the TonB-dependent receptor family.</text>
</comment>
<evidence type="ECO:0000256" key="3">
    <source>
        <dbReference type="ARBA" id="ARBA00022452"/>
    </source>
</evidence>
<evidence type="ECO:0000259" key="9">
    <source>
        <dbReference type="Pfam" id="PF07715"/>
    </source>
</evidence>
<feature type="chain" id="PRO_5031006353" evidence="8">
    <location>
        <begin position="33"/>
        <end position="896"/>
    </location>
</feature>
<evidence type="ECO:0000256" key="6">
    <source>
        <dbReference type="ARBA" id="ARBA00023237"/>
    </source>
</evidence>
<name>A0A7Y2E6N5_UNCEI</name>
<evidence type="ECO:0000313" key="11">
    <source>
        <dbReference type="Proteomes" id="UP000547674"/>
    </source>
</evidence>
<feature type="domain" description="TonB-dependent receptor plug" evidence="9">
    <location>
        <begin position="131"/>
        <end position="226"/>
    </location>
</feature>
<dbReference type="SUPFAM" id="SSF56935">
    <property type="entry name" value="Porins"/>
    <property type="match status" value="1"/>
</dbReference>
<dbReference type="SUPFAM" id="SSF49464">
    <property type="entry name" value="Carboxypeptidase regulatory domain-like"/>
    <property type="match status" value="1"/>
</dbReference>
<accession>A0A7Y2E6N5</accession>
<comment type="caution">
    <text evidence="10">The sequence shown here is derived from an EMBL/GenBank/DDBJ whole genome shotgun (WGS) entry which is preliminary data.</text>
</comment>
<dbReference type="InterPro" id="IPR039426">
    <property type="entry name" value="TonB-dep_rcpt-like"/>
</dbReference>
<protein>
    <submittedName>
        <fullName evidence="10">TonB-dependent receptor</fullName>
    </submittedName>
</protein>
<dbReference type="InterPro" id="IPR036942">
    <property type="entry name" value="Beta-barrel_TonB_sf"/>
</dbReference>
<dbReference type="PROSITE" id="PS52016">
    <property type="entry name" value="TONB_DEPENDENT_REC_3"/>
    <property type="match status" value="1"/>
</dbReference>
<dbReference type="Gene3D" id="2.60.40.1120">
    <property type="entry name" value="Carboxypeptidase-like, regulatory domain"/>
    <property type="match status" value="1"/>
</dbReference>
<keyword evidence="2 7" id="KW-0813">Transport</keyword>
<dbReference type="Gene3D" id="2.170.130.10">
    <property type="entry name" value="TonB-dependent receptor, plug domain"/>
    <property type="match status" value="1"/>
</dbReference>
<feature type="signal peptide" evidence="8">
    <location>
        <begin position="1"/>
        <end position="32"/>
    </location>
</feature>
<dbReference type="EMBL" id="JABDJR010000207">
    <property type="protein sequence ID" value="NNF06181.1"/>
    <property type="molecule type" value="Genomic_DNA"/>
</dbReference>
<dbReference type="InterPro" id="IPR008969">
    <property type="entry name" value="CarboxyPept-like_regulatory"/>
</dbReference>
<dbReference type="Proteomes" id="UP000547674">
    <property type="component" value="Unassembled WGS sequence"/>
</dbReference>
<evidence type="ECO:0000256" key="4">
    <source>
        <dbReference type="ARBA" id="ARBA00022692"/>
    </source>
</evidence>
<dbReference type="InterPro" id="IPR012910">
    <property type="entry name" value="Plug_dom"/>
</dbReference>
<comment type="subcellular location">
    <subcellularLocation>
        <location evidence="1 7">Cell outer membrane</location>
        <topology evidence="1 7">Multi-pass membrane protein</topology>
    </subcellularLocation>
</comment>
<keyword evidence="5 7" id="KW-0472">Membrane</keyword>
<dbReference type="InterPro" id="IPR037066">
    <property type="entry name" value="Plug_dom_sf"/>
</dbReference>
<keyword evidence="10" id="KW-0675">Receptor</keyword>
<evidence type="ECO:0000256" key="1">
    <source>
        <dbReference type="ARBA" id="ARBA00004571"/>
    </source>
</evidence>
<evidence type="ECO:0000256" key="8">
    <source>
        <dbReference type="SAM" id="SignalP"/>
    </source>
</evidence>
<sequence>MYYHLRNFRHNLVVSLLTVVLCFGVSVTSAYAQGTVSGTVTDTKGEPLPFANVLVEGTSIGSATDVSGKFSIANIPAGQYVLKVLYLGYEEQSRTVQVTDGGVVTANFKLAETVVGTVETVKIVGKRELIKRETSASFHSVGQEELERLPVDTFAEAVALKSGVVAQGDQLHFRGGRAGEVQYQIDGIPVNDPLVGGTVDVATVAVSDSEILLGGFDAEHGNAQSGVVNIITQEGGDHFSGELSYMTDDYGAPDKTFNNYDRISLGFGGPTMVDNLNYYVSVQGTWADTYLRTSERRERSTFLDFIRLGERQSNNVQFQTKLSWKPGPNYKMTFEVINQSTRRDSYSHIFSRDGFVETEVDTLFDTGEIRTLYGDFSERQEGPEWVYFNGPENTPNFENDFRQFKVVWNHTLSEGTLYTMKLSSHRFTSLTSVQDQYPWEYEGRYPDQWRDRINFETEPFFATNGDIPTYSERDTKVWTLKSDWTSKIGRHQMKTGFEFTYNDLELFSVNFPNRTGPDGQIGLTRSEYHYFNPEGSFYLQDRWEHEGMVLNAGLRYDLFSVGDQLDASEVETRIRDQWSPRVGIAYPISDRDVFSFHYGRFSQVPDRRFIFEDRTGSVAVRGNPNLENETTVAYQAALQHMFSPNVFGQFSVYFKDIFGLLSVQEVSSGDSPALVDQYVNRDYASSRGFEVSLTKRFSNNFAGELSYTYGIASGVASDPNQQQNVDFLYLPISEQPLDWDQRHTISATLSIAEVNKWAANLVWSLGTGFPWTPRERDTRQTDPLLTNSRRLPSTSNLTLQGEKYYRIWGQRVKVFARGTNLLDARNIRDLEPSNWPGPPQASAFDYRVFYTETGRAGGAYLDEDVNEDGIRDWIALNDPRVFSEGRSIRMGVGISF</sequence>
<dbReference type="AlphaFoldDB" id="A0A7Y2E6N5"/>
<keyword evidence="4 7" id="KW-0812">Transmembrane</keyword>
<keyword evidence="8" id="KW-0732">Signal</keyword>
<gene>
    <name evidence="10" type="ORF">HKN21_05425</name>
</gene>
<proteinExistence type="inferred from homology"/>
<evidence type="ECO:0000313" key="10">
    <source>
        <dbReference type="EMBL" id="NNF06181.1"/>
    </source>
</evidence>
<evidence type="ECO:0000256" key="7">
    <source>
        <dbReference type="PROSITE-ProRule" id="PRU01360"/>
    </source>
</evidence>
<dbReference type="Pfam" id="PF13715">
    <property type="entry name" value="CarbopepD_reg_2"/>
    <property type="match status" value="1"/>
</dbReference>
<dbReference type="GO" id="GO:0009279">
    <property type="term" value="C:cell outer membrane"/>
    <property type="evidence" value="ECO:0007669"/>
    <property type="project" value="UniProtKB-SubCell"/>
</dbReference>